<organism evidence="5 6">
    <name type="scientific">Thlaspi arvense</name>
    <name type="common">Field penny-cress</name>
    <dbReference type="NCBI Taxonomy" id="13288"/>
    <lineage>
        <taxon>Eukaryota</taxon>
        <taxon>Viridiplantae</taxon>
        <taxon>Streptophyta</taxon>
        <taxon>Embryophyta</taxon>
        <taxon>Tracheophyta</taxon>
        <taxon>Spermatophyta</taxon>
        <taxon>Magnoliopsida</taxon>
        <taxon>eudicotyledons</taxon>
        <taxon>Gunneridae</taxon>
        <taxon>Pentapetalae</taxon>
        <taxon>rosids</taxon>
        <taxon>malvids</taxon>
        <taxon>Brassicales</taxon>
        <taxon>Brassicaceae</taxon>
        <taxon>Thlaspideae</taxon>
        <taxon>Thlaspi</taxon>
    </lineage>
</organism>
<dbReference type="Pfam" id="PF14389">
    <property type="entry name" value="Lzipper-MIP1"/>
    <property type="match status" value="1"/>
</dbReference>
<feature type="compositionally biased region" description="Low complexity" evidence="2">
    <location>
        <begin position="168"/>
        <end position="187"/>
    </location>
</feature>
<dbReference type="EMBL" id="OU466860">
    <property type="protein sequence ID" value="CAH2061336.1"/>
    <property type="molecule type" value="Genomic_DNA"/>
</dbReference>
<evidence type="ECO:0008006" key="7">
    <source>
        <dbReference type="Google" id="ProtNLM"/>
    </source>
</evidence>
<feature type="domain" description="DUF547" evidence="3">
    <location>
        <begin position="519"/>
        <end position="652"/>
    </location>
</feature>
<dbReference type="InterPro" id="IPR025757">
    <property type="entry name" value="MIP1_Leuzipper"/>
</dbReference>
<feature type="region of interest" description="Disordered" evidence="2">
    <location>
        <begin position="265"/>
        <end position="316"/>
    </location>
</feature>
<sequence>MGFEDKKMQTQRHNRSKRCKVISQLDESKFESLLKNFSWTLPEKKKLQEDSTIVCSTNASQRFKLDLPRCCDKSVETKKTLSPEVKVQSSLKQEIQDLEKRLQNQFDVRGALEKALGYKTPSRDINSKADSTPKPATELIQEIAVLELEVSHLEQYLLSLYRKAFDQQSSSVSPTSKQESSSSPKSTLRGKRLDFSRTPEPRCFSFDSRLKSPCLVEKEPDSPSLRCRQENSATRCFSFDNRLKEPGSAPARKLNQETSRIDSQCFSFDSRPKETGSAPAPARKRNQETSRTDSQCFSSDNRPKEQPGSAARQFNQENSAIDSRCFSFDNRLKDQCFYEKEDIDSCVRRCQSSLNQRSTFNNRISPPEDSVFACHSQPFSIKEYIDNGSNTASLAEHMGTRISDHIFMTPNKISEEMVKCASAIYSKLADPPSINHGFSSPSSSPSSTSEFSPQDQYDMWSPSFRKNPSFDDPFEFSGPYSSMIEVSHIHRNHRKGRDLDLMNRNFSLLLKQLENVDAKKLSHQEKLAFWINIHNSLVMHTFLANGIPQNNGKRFLLLSKPAYNIGGRMVSVEAIQTYILRIKMPRPGQWLKLLLIPRKFRTGDEHQEYSLDHSEPLLYFALCSGNHSDPAIRVYTPKGIYQELETAKEEYIRATFGVKKDQKLVLPKIIESFSKDSGLSQAALMEMIQECLSDTMKKTIKKLNSGRSRKSIVEWTPHSFVFRYLIARELVR</sequence>
<keyword evidence="1" id="KW-0175">Coiled coil</keyword>
<dbReference type="Proteomes" id="UP000836841">
    <property type="component" value="Chromosome 4"/>
</dbReference>
<dbReference type="Pfam" id="PF04784">
    <property type="entry name" value="DUF547"/>
    <property type="match status" value="1"/>
</dbReference>
<evidence type="ECO:0000259" key="4">
    <source>
        <dbReference type="Pfam" id="PF14389"/>
    </source>
</evidence>
<reference evidence="5 6" key="1">
    <citation type="submission" date="2022-03" db="EMBL/GenBank/DDBJ databases">
        <authorList>
            <person name="Nunn A."/>
            <person name="Chopra R."/>
            <person name="Nunn A."/>
            <person name="Contreras Garrido A."/>
        </authorList>
    </citation>
    <scope>NUCLEOTIDE SEQUENCE [LARGE SCALE GENOMIC DNA]</scope>
</reference>
<evidence type="ECO:0000256" key="1">
    <source>
        <dbReference type="SAM" id="Coils"/>
    </source>
</evidence>
<name>A0AAU9SBJ8_THLAR</name>
<evidence type="ECO:0000313" key="6">
    <source>
        <dbReference type="Proteomes" id="UP000836841"/>
    </source>
</evidence>
<evidence type="ECO:0000256" key="2">
    <source>
        <dbReference type="SAM" id="MobiDB-lite"/>
    </source>
</evidence>
<feature type="region of interest" description="Disordered" evidence="2">
    <location>
        <begin position="436"/>
        <end position="456"/>
    </location>
</feature>
<gene>
    <name evidence="5" type="ORF">TAV2_LOCUS14560</name>
</gene>
<dbReference type="PANTHER" id="PTHR23054">
    <property type="entry name" value="TERNARY COMPLEX FACTOR MIP1, LEUCINE-ZIPPER-RELATED"/>
    <property type="match status" value="1"/>
</dbReference>
<protein>
    <recommendedName>
        <fullName evidence="7">DUF547 domain-containing protein</fullName>
    </recommendedName>
</protein>
<feature type="domain" description="Ternary complex factor MIP1 leucine-zipper" evidence="4">
    <location>
        <begin position="87"/>
        <end position="167"/>
    </location>
</feature>
<accession>A0AAU9SBJ8</accession>
<feature type="coiled-coil region" evidence="1">
    <location>
        <begin position="88"/>
        <end position="156"/>
    </location>
</feature>
<feature type="compositionally biased region" description="Low complexity" evidence="2">
    <location>
        <begin position="439"/>
        <end position="453"/>
    </location>
</feature>
<keyword evidence="6" id="KW-1185">Reference proteome</keyword>
<dbReference type="InterPro" id="IPR006869">
    <property type="entry name" value="DUF547"/>
</dbReference>
<proteinExistence type="predicted"/>
<dbReference type="AlphaFoldDB" id="A0AAU9SBJ8"/>
<feature type="region of interest" description="Disordered" evidence="2">
    <location>
        <begin position="168"/>
        <end position="194"/>
    </location>
</feature>
<evidence type="ECO:0000313" key="5">
    <source>
        <dbReference type="EMBL" id="CAH2061336.1"/>
    </source>
</evidence>
<dbReference type="PANTHER" id="PTHR23054:SF66">
    <property type="entry name" value="DUF547 DOMAIN-CONTAINING PROTEIN"/>
    <property type="match status" value="1"/>
</dbReference>
<evidence type="ECO:0000259" key="3">
    <source>
        <dbReference type="Pfam" id="PF04784"/>
    </source>
</evidence>